<proteinExistence type="predicted"/>
<reference evidence="1" key="1">
    <citation type="submission" date="2020-08" db="EMBL/GenBank/DDBJ databases">
        <title>Multicomponent nature underlies the extraordinary mechanical properties of spider dragline silk.</title>
        <authorList>
            <person name="Kono N."/>
            <person name="Nakamura H."/>
            <person name="Mori M."/>
            <person name="Yoshida Y."/>
            <person name="Ohtoshi R."/>
            <person name="Malay A.D."/>
            <person name="Moran D.A.P."/>
            <person name="Tomita M."/>
            <person name="Numata K."/>
            <person name="Arakawa K."/>
        </authorList>
    </citation>
    <scope>NUCLEOTIDE SEQUENCE</scope>
</reference>
<name>A0A8X7C499_9ARAC</name>
<comment type="caution">
    <text evidence="1">The sequence shown here is derived from an EMBL/GenBank/DDBJ whole genome shotgun (WGS) entry which is preliminary data.</text>
</comment>
<evidence type="ECO:0000313" key="2">
    <source>
        <dbReference type="Proteomes" id="UP000886998"/>
    </source>
</evidence>
<dbReference type="Proteomes" id="UP000886998">
    <property type="component" value="Unassembled WGS sequence"/>
</dbReference>
<keyword evidence="2" id="KW-1185">Reference proteome</keyword>
<dbReference type="AlphaFoldDB" id="A0A8X7C499"/>
<accession>A0A8X7C499</accession>
<organism evidence="1 2">
    <name type="scientific">Trichonephila inaurata madagascariensis</name>
    <dbReference type="NCBI Taxonomy" id="2747483"/>
    <lineage>
        <taxon>Eukaryota</taxon>
        <taxon>Metazoa</taxon>
        <taxon>Ecdysozoa</taxon>
        <taxon>Arthropoda</taxon>
        <taxon>Chelicerata</taxon>
        <taxon>Arachnida</taxon>
        <taxon>Araneae</taxon>
        <taxon>Araneomorphae</taxon>
        <taxon>Entelegynae</taxon>
        <taxon>Araneoidea</taxon>
        <taxon>Nephilidae</taxon>
        <taxon>Trichonephila</taxon>
        <taxon>Trichonephila inaurata</taxon>
    </lineage>
</organism>
<dbReference type="EMBL" id="BMAV01008410">
    <property type="protein sequence ID" value="GFY52009.1"/>
    <property type="molecule type" value="Genomic_DNA"/>
</dbReference>
<evidence type="ECO:0000313" key="1">
    <source>
        <dbReference type="EMBL" id="GFY52009.1"/>
    </source>
</evidence>
<sequence length="147" mass="17187">MKTRLTFREDIDFQVPTIILPSDHSVVTSIIMYKHKELMLKEIQAWIACLREKYSVLKSKRTVQKVILQYAQCKRFNAKPTPVNFVPLPEDRIRAAIFEVTGIDFVRPVLKFGKMNNVAQNKELLPVAINNRMAERKPFGIIYPFFF</sequence>
<protein>
    <submittedName>
        <fullName evidence="1">Integrase catalytic domain-containing protein</fullName>
    </submittedName>
</protein>
<gene>
    <name evidence="1" type="primary">AVEN_4490_1</name>
    <name evidence="1" type="ORF">TNIN_365721</name>
</gene>